<dbReference type="Gene3D" id="3.50.50.60">
    <property type="entry name" value="FAD/NAD(P)-binding domain"/>
    <property type="match status" value="1"/>
</dbReference>
<protein>
    <submittedName>
        <fullName evidence="2">FAD-dependent oxidoreductase</fullName>
    </submittedName>
</protein>
<sequence length="437" mass="48940">MRWAILGGGLTGVTLSRLLQQAGEEAIVFEKEDRIGGLCRSESADGFTFDIGGSHIIFSRNETVLSFMNDLLSSNKAERKRNTKIFYKGLMVTYPFENGLYELPKEDLFYCISEYIKTIIAAEKGEIPAPRNFRDWILGTFGRGIADCYLNPYNEKIWNFPTERMSAHWMEGRVPRPPVDDIIRSAIGIPTEGYTHQSVFTYPIEGGIESIVKAISEPVQDCIVTGYSVSSLRKRDGQWVISDGTTDYTADRVISTIPLQHLLPCLDYVPEEVQRACDALRYNSLISVCIGFSGSAPPLSWVYIPDAESGYFNRISFPSNYSDAVAPAGHASVLAEITYNEGDAISRLTDMEILDDTIRSLVQMGVIPADASIAHSSVYRSKFAYVVYDLDYLENISVVRSFLKEQGIDLVGRFSEFEYLNMDGCIQSAFSFMERHS</sequence>
<reference evidence="2 3" key="1">
    <citation type="submission" date="2019-08" db="EMBL/GenBank/DDBJ databases">
        <authorList>
            <person name="Chen S.-C."/>
            <person name="Lai M.-C."/>
            <person name="You Y.-T."/>
        </authorList>
    </citation>
    <scope>NUCLEOTIDE SEQUENCE [LARGE SCALE GENOMIC DNA]</scope>
    <source>
        <strain evidence="2 3">P2F9704a</strain>
    </source>
</reference>
<dbReference type="AlphaFoldDB" id="A0ABD4TG78"/>
<keyword evidence="3" id="KW-1185">Reference proteome</keyword>
<evidence type="ECO:0000259" key="1">
    <source>
        <dbReference type="Pfam" id="PF01593"/>
    </source>
</evidence>
<dbReference type="PANTHER" id="PTHR21197">
    <property type="entry name" value="UDP-GALACTOPYRANOSE MUTASE"/>
    <property type="match status" value="1"/>
</dbReference>
<dbReference type="PANTHER" id="PTHR21197:SF0">
    <property type="entry name" value="UDP-GALACTOPYRANOSE MUTASE"/>
    <property type="match status" value="1"/>
</dbReference>
<comment type="caution">
    <text evidence="2">The sequence shown here is derived from an EMBL/GenBank/DDBJ whole genome shotgun (WGS) entry which is preliminary data.</text>
</comment>
<proteinExistence type="predicted"/>
<dbReference type="SUPFAM" id="SSF51905">
    <property type="entry name" value="FAD/NAD(P)-binding domain"/>
    <property type="match status" value="1"/>
</dbReference>
<evidence type="ECO:0000313" key="3">
    <source>
        <dbReference type="Proteomes" id="UP001524383"/>
    </source>
</evidence>
<accession>A0ABD4TG78</accession>
<feature type="domain" description="Amine oxidase" evidence="1">
    <location>
        <begin position="10"/>
        <end position="429"/>
    </location>
</feature>
<dbReference type="InterPro" id="IPR036188">
    <property type="entry name" value="FAD/NAD-bd_sf"/>
</dbReference>
<dbReference type="EMBL" id="VOTZ01000004">
    <property type="protein sequence ID" value="MCQ1537972.1"/>
    <property type="molecule type" value="Genomic_DNA"/>
</dbReference>
<dbReference type="RefSeq" id="WP_255331905.1">
    <property type="nucleotide sequence ID" value="NZ_VOTZ01000004.1"/>
</dbReference>
<dbReference type="InterPro" id="IPR002937">
    <property type="entry name" value="Amino_oxidase"/>
</dbReference>
<dbReference type="Proteomes" id="UP001524383">
    <property type="component" value="Unassembled WGS sequence"/>
</dbReference>
<organism evidence="2 3">
    <name type="scientific">Methanocalculus taiwanensis</name>
    <dbReference type="NCBI Taxonomy" id="106207"/>
    <lineage>
        <taxon>Archaea</taxon>
        <taxon>Methanobacteriati</taxon>
        <taxon>Methanobacteriota</taxon>
        <taxon>Stenosarchaea group</taxon>
        <taxon>Methanomicrobia</taxon>
        <taxon>Methanomicrobiales</taxon>
        <taxon>Methanocalculaceae</taxon>
        <taxon>Methanocalculus</taxon>
    </lineage>
</organism>
<gene>
    <name evidence="2" type="ORF">FTO68_03075</name>
</gene>
<dbReference type="Pfam" id="PF01593">
    <property type="entry name" value="Amino_oxidase"/>
    <property type="match status" value="1"/>
</dbReference>
<name>A0ABD4TG78_9EURY</name>
<evidence type="ECO:0000313" key="2">
    <source>
        <dbReference type="EMBL" id="MCQ1537972.1"/>
    </source>
</evidence>